<dbReference type="InterPro" id="IPR006311">
    <property type="entry name" value="TAT_signal"/>
</dbReference>
<keyword evidence="2" id="KW-0732">Signal</keyword>
<dbReference type="AlphaFoldDB" id="A0A367PRM3"/>
<protein>
    <submittedName>
        <fullName evidence="3">Tripartite tricarboxylate transporter substrate binding protein</fullName>
    </submittedName>
</protein>
<dbReference type="PANTHER" id="PTHR42928:SF5">
    <property type="entry name" value="BLR1237 PROTEIN"/>
    <property type="match status" value="1"/>
</dbReference>
<dbReference type="Pfam" id="PF03401">
    <property type="entry name" value="TctC"/>
    <property type="match status" value="1"/>
</dbReference>
<evidence type="ECO:0000313" key="3">
    <source>
        <dbReference type="EMBL" id="RCJ09757.1"/>
    </source>
</evidence>
<evidence type="ECO:0000256" key="1">
    <source>
        <dbReference type="ARBA" id="ARBA00006987"/>
    </source>
</evidence>
<dbReference type="Gene3D" id="3.40.190.150">
    <property type="entry name" value="Bordetella uptake gene, domain 1"/>
    <property type="match status" value="1"/>
</dbReference>
<sequence length="336" mass="35794">MATLNRRRFLQYAGLSAGTSVLAGLPAFAADNFPAKSLSLVVPYPAGGASDTSARIFGEAISKSVRQQVIVENYGGGTGLIGANKVLGAPADGYTFFHGSINEVFLAPMLNPAARYKPQDFQLAAPISDANIVLLVRNGIAVDTLDKFLDYAKQSKGKPLTYATVGIDSIYHLMGDALAARLGLPFLHVPYKGGAPALQGLAGGEVDFAILPYQSSFDSMQQQGRLKVLSSFAKALPPALKHIPLISQSRQVPDFEYSIGGGYFVRQGTPASRVAVLRKAIGEALGKPEIRAKLEAEGRTVAQPIDSQEQANQVFDQYLGRVTQLIRNVGRKTNAS</sequence>
<dbReference type="CDD" id="cd07012">
    <property type="entry name" value="PBP2_Bug_TTT"/>
    <property type="match status" value="1"/>
</dbReference>
<feature type="chain" id="PRO_5017001947" evidence="2">
    <location>
        <begin position="30"/>
        <end position="336"/>
    </location>
</feature>
<dbReference type="EMBL" id="QDHA01000008">
    <property type="protein sequence ID" value="RCJ09757.1"/>
    <property type="molecule type" value="Genomic_DNA"/>
</dbReference>
<reference evidence="3 4" key="1">
    <citation type="submission" date="2018-04" db="EMBL/GenBank/DDBJ databases">
        <title>Cupriavidus necator CR12 genome sequencing and assembly.</title>
        <authorList>
            <person name="Ben Fekih I."/>
            <person name="Mazhar H.S."/>
            <person name="Bello S.K."/>
            <person name="Rensing C."/>
        </authorList>
    </citation>
    <scope>NUCLEOTIDE SEQUENCE [LARGE SCALE GENOMIC DNA]</scope>
    <source>
        <strain evidence="3 4">CR12</strain>
    </source>
</reference>
<dbReference type="InterPro" id="IPR005064">
    <property type="entry name" value="BUG"/>
</dbReference>
<evidence type="ECO:0000313" key="4">
    <source>
        <dbReference type="Proteomes" id="UP000253501"/>
    </source>
</evidence>
<dbReference type="Gene3D" id="3.40.190.10">
    <property type="entry name" value="Periplasmic binding protein-like II"/>
    <property type="match status" value="1"/>
</dbReference>
<accession>A0A367PRM3</accession>
<dbReference type="InterPro" id="IPR042100">
    <property type="entry name" value="Bug_dom1"/>
</dbReference>
<comment type="caution">
    <text evidence="3">The sequence shown here is derived from an EMBL/GenBank/DDBJ whole genome shotgun (WGS) entry which is preliminary data.</text>
</comment>
<dbReference type="SUPFAM" id="SSF53850">
    <property type="entry name" value="Periplasmic binding protein-like II"/>
    <property type="match status" value="1"/>
</dbReference>
<dbReference type="RefSeq" id="WP_114130784.1">
    <property type="nucleotide sequence ID" value="NZ_CP068435.1"/>
</dbReference>
<evidence type="ECO:0000256" key="2">
    <source>
        <dbReference type="SAM" id="SignalP"/>
    </source>
</evidence>
<name>A0A367PRM3_CUPNE</name>
<dbReference type="PANTHER" id="PTHR42928">
    <property type="entry name" value="TRICARBOXYLATE-BINDING PROTEIN"/>
    <property type="match status" value="1"/>
</dbReference>
<comment type="similarity">
    <text evidence="1">Belongs to the UPF0065 (bug) family.</text>
</comment>
<organism evidence="3 4">
    <name type="scientific">Cupriavidus necator</name>
    <name type="common">Alcaligenes eutrophus</name>
    <name type="synonym">Ralstonia eutropha</name>
    <dbReference type="NCBI Taxonomy" id="106590"/>
    <lineage>
        <taxon>Bacteria</taxon>
        <taxon>Pseudomonadati</taxon>
        <taxon>Pseudomonadota</taxon>
        <taxon>Betaproteobacteria</taxon>
        <taxon>Burkholderiales</taxon>
        <taxon>Burkholderiaceae</taxon>
        <taxon>Cupriavidus</taxon>
    </lineage>
</organism>
<gene>
    <name evidence="3" type="ORF">DDK22_03820</name>
</gene>
<dbReference type="PROSITE" id="PS51318">
    <property type="entry name" value="TAT"/>
    <property type="match status" value="1"/>
</dbReference>
<proteinExistence type="inferred from homology"/>
<dbReference type="Proteomes" id="UP000253501">
    <property type="component" value="Unassembled WGS sequence"/>
</dbReference>
<feature type="signal peptide" evidence="2">
    <location>
        <begin position="1"/>
        <end position="29"/>
    </location>
</feature>